<gene>
    <name evidence="3" type="ORF">BABINDRAFT_19703</name>
</gene>
<organism evidence="3 4">
    <name type="scientific">Babjeviella inositovora NRRL Y-12698</name>
    <dbReference type="NCBI Taxonomy" id="984486"/>
    <lineage>
        <taxon>Eukaryota</taxon>
        <taxon>Fungi</taxon>
        <taxon>Dikarya</taxon>
        <taxon>Ascomycota</taxon>
        <taxon>Saccharomycotina</taxon>
        <taxon>Pichiomycetes</taxon>
        <taxon>Serinales incertae sedis</taxon>
        <taxon>Babjeviella</taxon>
    </lineage>
</organism>
<dbReference type="GO" id="GO:0051879">
    <property type="term" value="F:Hsp90 protein binding"/>
    <property type="evidence" value="ECO:0007669"/>
    <property type="project" value="InterPro"/>
</dbReference>
<dbReference type="CDD" id="cd06465">
    <property type="entry name" value="p23_hB-ind1_like"/>
    <property type="match status" value="1"/>
</dbReference>
<dbReference type="GO" id="GO:0005634">
    <property type="term" value="C:nucleus"/>
    <property type="evidence" value="ECO:0007669"/>
    <property type="project" value="TreeGrafter"/>
</dbReference>
<dbReference type="InterPro" id="IPR008978">
    <property type="entry name" value="HSP20-like_chaperone"/>
</dbReference>
<dbReference type="Gene3D" id="2.60.40.790">
    <property type="match status" value="1"/>
</dbReference>
<dbReference type="FunFam" id="2.60.40.790:FF:000013">
    <property type="entry name" value="Very-long-chain (3R)-3-hydroxyacyl-CoA dehydratase"/>
    <property type="match status" value="1"/>
</dbReference>
<dbReference type="GeneID" id="30149079"/>
<dbReference type="GO" id="GO:0005829">
    <property type="term" value="C:cytosol"/>
    <property type="evidence" value="ECO:0007669"/>
    <property type="project" value="TreeGrafter"/>
</dbReference>
<evidence type="ECO:0000259" key="2">
    <source>
        <dbReference type="PROSITE" id="PS51203"/>
    </source>
</evidence>
<dbReference type="Pfam" id="PF04969">
    <property type="entry name" value="CS"/>
    <property type="match status" value="1"/>
</dbReference>
<name>A0A1E3QM56_9ASCO</name>
<dbReference type="PROSITE" id="PS51203">
    <property type="entry name" value="CS"/>
    <property type="match status" value="1"/>
</dbReference>
<dbReference type="PANTHER" id="PTHR22932">
    <property type="entry name" value="TELOMERASE-BINDING PROTEIN P23 HSP90 CO-CHAPERONE"/>
    <property type="match status" value="1"/>
</dbReference>
<evidence type="ECO:0000313" key="4">
    <source>
        <dbReference type="Proteomes" id="UP000094336"/>
    </source>
</evidence>
<keyword evidence="4" id="KW-1185">Reference proteome</keyword>
<dbReference type="OrthoDB" id="1564555at2759"/>
<dbReference type="Proteomes" id="UP000094336">
    <property type="component" value="Unassembled WGS sequence"/>
</dbReference>
<dbReference type="EMBL" id="KV454434">
    <property type="protein sequence ID" value="ODQ78765.1"/>
    <property type="molecule type" value="Genomic_DNA"/>
</dbReference>
<dbReference type="PANTHER" id="PTHR22932:SF1">
    <property type="entry name" value="CO-CHAPERONE PROTEIN DAF-41"/>
    <property type="match status" value="1"/>
</dbReference>
<dbReference type="GO" id="GO:0006457">
    <property type="term" value="P:protein folding"/>
    <property type="evidence" value="ECO:0007669"/>
    <property type="project" value="TreeGrafter"/>
</dbReference>
<proteinExistence type="inferred from homology"/>
<dbReference type="InterPro" id="IPR007052">
    <property type="entry name" value="CS_dom"/>
</dbReference>
<evidence type="ECO:0000256" key="1">
    <source>
        <dbReference type="ARBA" id="ARBA00025733"/>
    </source>
</evidence>
<feature type="non-terminal residue" evidence="3">
    <location>
        <position position="1"/>
    </location>
</feature>
<feature type="domain" description="CS" evidence="2">
    <location>
        <begin position="1"/>
        <end position="94"/>
    </location>
</feature>
<dbReference type="GO" id="GO:0051131">
    <property type="term" value="P:chaperone-mediated protein complex assembly"/>
    <property type="evidence" value="ECO:0007669"/>
    <property type="project" value="TreeGrafter"/>
</dbReference>
<dbReference type="STRING" id="984486.A0A1E3QM56"/>
<evidence type="ECO:0000313" key="3">
    <source>
        <dbReference type="EMBL" id="ODQ78765.1"/>
    </source>
</evidence>
<protein>
    <recommendedName>
        <fullName evidence="2">CS domain-containing protein</fullName>
    </recommendedName>
</protein>
<sequence length="120" mass="14162">NPSVLWAQRSNATDADKNIVYLTIKLADTENVKIDLTNTHLVFSATSNDKPYELNLEFFKAIDADKSKYEVTGSHIFFKLFKAEMQEEFWPRLIKEKLKLHYLKTDFDKWVDEDEQDEIK</sequence>
<dbReference type="AlphaFoldDB" id="A0A1E3QM56"/>
<reference evidence="4" key="1">
    <citation type="submission" date="2016-05" db="EMBL/GenBank/DDBJ databases">
        <title>Comparative genomics of biotechnologically important yeasts.</title>
        <authorList>
            <consortium name="DOE Joint Genome Institute"/>
            <person name="Riley R."/>
            <person name="Haridas S."/>
            <person name="Wolfe K.H."/>
            <person name="Lopes M.R."/>
            <person name="Hittinger C.T."/>
            <person name="Goker M."/>
            <person name="Salamov A."/>
            <person name="Wisecaver J."/>
            <person name="Long T.M."/>
            <person name="Aerts A.L."/>
            <person name="Barry K."/>
            <person name="Choi C."/>
            <person name="Clum A."/>
            <person name="Coughlan A.Y."/>
            <person name="Deshpande S."/>
            <person name="Douglass A.P."/>
            <person name="Hanson S.J."/>
            <person name="Klenk H.-P."/>
            <person name="Labutti K."/>
            <person name="Lapidus A."/>
            <person name="Lindquist E."/>
            <person name="Lipzen A."/>
            <person name="Meier-Kolthoff J.P."/>
            <person name="Ohm R.A."/>
            <person name="Otillar R.P."/>
            <person name="Pangilinan J."/>
            <person name="Peng Y."/>
            <person name="Rokas A."/>
            <person name="Rosa C.A."/>
            <person name="Scheuner C."/>
            <person name="Sibirny A.A."/>
            <person name="Slot J.C."/>
            <person name="Stielow J.B."/>
            <person name="Sun H."/>
            <person name="Kurtzman C.P."/>
            <person name="Blackwell M."/>
            <person name="Grigoriev I.V."/>
            <person name="Jeffries T.W."/>
        </authorList>
    </citation>
    <scope>NUCLEOTIDE SEQUENCE [LARGE SCALE GENOMIC DNA]</scope>
    <source>
        <strain evidence="4">NRRL Y-12698</strain>
    </source>
</reference>
<dbReference type="SUPFAM" id="SSF49764">
    <property type="entry name" value="HSP20-like chaperones"/>
    <property type="match status" value="1"/>
</dbReference>
<dbReference type="RefSeq" id="XP_018984093.1">
    <property type="nucleotide sequence ID" value="XM_019131226.1"/>
</dbReference>
<dbReference type="GO" id="GO:0051087">
    <property type="term" value="F:protein-folding chaperone binding"/>
    <property type="evidence" value="ECO:0007669"/>
    <property type="project" value="TreeGrafter"/>
</dbReference>
<feature type="non-terminal residue" evidence="3">
    <location>
        <position position="120"/>
    </location>
</feature>
<dbReference type="InterPro" id="IPR045250">
    <property type="entry name" value="p23-like"/>
</dbReference>
<accession>A0A1E3QM56</accession>
<comment type="similarity">
    <text evidence="1">Belongs to the p23/wos2 family.</text>
</comment>